<feature type="domain" description="FAD-binding PCMH-type" evidence="3">
    <location>
        <begin position="1"/>
        <end position="176"/>
    </location>
</feature>
<proteinExistence type="predicted"/>
<evidence type="ECO:0000313" key="5">
    <source>
        <dbReference type="Proteomes" id="UP000635142"/>
    </source>
</evidence>
<dbReference type="GO" id="GO:0003824">
    <property type="term" value="F:catalytic activity"/>
    <property type="evidence" value="ECO:0007669"/>
    <property type="project" value="InterPro"/>
</dbReference>
<evidence type="ECO:0000256" key="1">
    <source>
        <dbReference type="ARBA" id="ARBA00022630"/>
    </source>
</evidence>
<dbReference type="Proteomes" id="UP000635142">
    <property type="component" value="Unassembled WGS sequence"/>
</dbReference>
<dbReference type="RefSeq" id="WP_191075889.1">
    <property type="nucleotide sequence ID" value="NZ_JACTAG010000002.1"/>
</dbReference>
<dbReference type="EMBL" id="JACTAG010000002">
    <property type="protein sequence ID" value="MBD3664878.1"/>
    <property type="molecule type" value="Genomic_DNA"/>
</dbReference>
<dbReference type="GO" id="GO:0071949">
    <property type="term" value="F:FAD binding"/>
    <property type="evidence" value="ECO:0007669"/>
    <property type="project" value="InterPro"/>
</dbReference>
<keyword evidence="1" id="KW-0285">Flavoprotein</keyword>
<dbReference type="PROSITE" id="PS51387">
    <property type="entry name" value="FAD_PCMH"/>
    <property type="match status" value="1"/>
</dbReference>
<dbReference type="InterPro" id="IPR006094">
    <property type="entry name" value="Oxid_FAD_bind_N"/>
</dbReference>
<protein>
    <submittedName>
        <fullName evidence="4">FAD-binding protein</fullName>
    </submittedName>
</protein>
<dbReference type="Gene3D" id="3.30.465.10">
    <property type="match status" value="1"/>
</dbReference>
<comment type="caution">
    <text evidence="4">The sequence shown here is derived from an EMBL/GenBank/DDBJ whole genome shotgun (WGS) entry which is preliminary data.</text>
</comment>
<dbReference type="SUPFAM" id="SSF55103">
    <property type="entry name" value="FAD-linked oxidases, C-terminal domain"/>
    <property type="match status" value="1"/>
</dbReference>
<evidence type="ECO:0000259" key="3">
    <source>
        <dbReference type="PROSITE" id="PS51387"/>
    </source>
</evidence>
<dbReference type="Pfam" id="PF01565">
    <property type="entry name" value="FAD_binding_4"/>
    <property type="match status" value="1"/>
</dbReference>
<gene>
    <name evidence="4" type="ORF">H9Q16_13165</name>
</gene>
<accession>A0A927D4B5</accession>
<dbReference type="AlphaFoldDB" id="A0A927D4B5"/>
<dbReference type="PANTHER" id="PTHR11748">
    <property type="entry name" value="D-LACTATE DEHYDROGENASE"/>
    <property type="match status" value="1"/>
</dbReference>
<dbReference type="InterPro" id="IPR016164">
    <property type="entry name" value="FAD-linked_Oxase-like_C"/>
</dbReference>
<dbReference type="PANTHER" id="PTHR11748:SF103">
    <property type="entry name" value="GLYCOLATE OXIDASE SUBUNIT GLCE"/>
    <property type="match status" value="1"/>
</dbReference>
<dbReference type="InterPro" id="IPR016169">
    <property type="entry name" value="FAD-bd_PCMH_sub2"/>
</dbReference>
<reference evidence="4" key="1">
    <citation type="submission" date="2020-08" db="EMBL/GenBank/DDBJ databases">
        <title>Sulfitobacter aestuariivivens sp. nov., isolated from a tidal flat.</title>
        <authorList>
            <person name="Park S."/>
            <person name="Yoon J.-H."/>
        </authorList>
    </citation>
    <scope>NUCLEOTIDE SEQUENCE</scope>
    <source>
        <strain evidence="4">TSTF-M16</strain>
    </source>
</reference>
<sequence length="380" mass="39717">MAREKHTPSSEAEVRELIADADAPLSVQGGGTRGFAGAGEVLSVSGLSGVTLYEPGALTMVARAGTPISEIEGALGQNNQRLAFEPMDHRTLLGVQGDPTIGGVFGANVSGPRRIAVGAARDFLLGVRFVDGSGAVVKNGGRVMKNVTGYDLVKLMAGSFGTLGVMTEVSFKVLPQPETQTTLVLHGLDIGAGVAAMSQALGTPFEVTGAAHDPNGAGDGARTMLRLEGFEGSVGYRCGALRDRLAHGADISVLEGEESETAWRKVRDVEMLAETQGDVWRISCKPSDAPHLIARTGSDQLQLDWGGGLIWMQVPEGHDLRADLGDFDGHATLVRADAKTKTELAVFQPEAAGVARLTAGLRSRFDPRGILNAGLMEPIG</sequence>
<keyword evidence="5" id="KW-1185">Reference proteome</keyword>
<name>A0A927D4B5_9RHOB</name>
<dbReference type="InterPro" id="IPR016166">
    <property type="entry name" value="FAD-bd_PCMH"/>
</dbReference>
<organism evidence="4 5">
    <name type="scientific">Sulfitobacter aestuariivivens</name>
    <dbReference type="NCBI Taxonomy" id="2766981"/>
    <lineage>
        <taxon>Bacteria</taxon>
        <taxon>Pseudomonadati</taxon>
        <taxon>Pseudomonadota</taxon>
        <taxon>Alphaproteobacteria</taxon>
        <taxon>Rhodobacterales</taxon>
        <taxon>Roseobacteraceae</taxon>
        <taxon>Sulfitobacter</taxon>
    </lineage>
</organism>
<evidence type="ECO:0000256" key="2">
    <source>
        <dbReference type="ARBA" id="ARBA00022827"/>
    </source>
</evidence>
<keyword evidence="2" id="KW-0274">FAD</keyword>
<dbReference type="SUPFAM" id="SSF56176">
    <property type="entry name" value="FAD-binding/transporter-associated domain-like"/>
    <property type="match status" value="1"/>
</dbReference>
<evidence type="ECO:0000313" key="4">
    <source>
        <dbReference type="EMBL" id="MBD3664878.1"/>
    </source>
</evidence>
<dbReference type="InterPro" id="IPR036318">
    <property type="entry name" value="FAD-bd_PCMH-like_sf"/>
</dbReference>